<dbReference type="PIRSF" id="PIRSF008757">
    <property type="entry name" value="UCP008757"/>
    <property type="match status" value="1"/>
</dbReference>
<dbReference type="SUPFAM" id="SSF143744">
    <property type="entry name" value="GlcG-like"/>
    <property type="match status" value="1"/>
</dbReference>
<comment type="similarity">
    <text evidence="1">Belongs to the UPF0303 family.</text>
</comment>
<dbReference type="PANTHER" id="PTHR28255">
    <property type="match status" value="1"/>
</dbReference>
<dbReference type="STRING" id="988821.SAMN05421867_102308"/>
<dbReference type="Proteomes" id="UP000199012">
    <property type="component" value="Unassembled WGS sequence"/>
</dbReference>
<evidence type="ECO:0000313" key="3">
    <source>
        <dbReference type="Proteomes" id="UP000199012"/>
    </source>
</evidence>
<evidence type="ECO:0000313" key="2">
    <source>
        <dbReference type="EMBL" id="SFA85520.1"/>
    </source>
</evidence>
<accession>A0A1I0WBC5</accession>
<name>A0A1I0WBC5_9CELL</name>
<dbReference type="HAMAP" id="MF_00761">
    <property type="entry name" value="UPF0303"/>
    <property type="match status" value="1"/>
</dbReference>
<evidence type="ECO:0000256" key="1">
    <source>
        <dbReference type="HAMAP-Rule" id="MF_00761"/>
    </source>
</evidence>
<sequence length="161" mass="17563">MPTPDDADLARTIAEVEAQERELRFTSFTHDDAWRLGSLLVERAREQDLPLTIDIRRGEQQEFHAARPGTVPDNDRWVERKVRTVLRFGASSYLVGRRLARSGGSLEQQGLATAEYAAHGGAFPVHVEGAGIVGVVTVSGLPQAEDHAFVVAALREHLAGA</sequence>
<proteinExistence type="inferred from homology"/>
<dbReference type="InterPro" id="IPR005624">
    <property type="entry name" value="PduO/GlcC-like"/>
</dbReference>
<dbReference type="RefSeq" id="WP_090030928.1">
    <property type="nucleotide sequence ID" value="NZ_BONM01000012.1"/>
</dbReference>
<dbReference type="InterPro" id="IPR038084">
    <property type="entry name" value="PduO/GlcC-like_sf"/>
</dbReference>
<dbReference type="InterPro" id="IPR010371">
    <property type="entry name" value="YBR137W-like"/>
</dbReference>
<dbReference type="EMBL" id="FOKA01000002">
    <property type="protein sequence ID" value="SFA85520.1"/>
    <property type="molecule type" value="Genomic_DNA"/>
</dbReference>
<gene>
    <name evidence="2" type="ORF">SAMN05421867_102308</name>
</gene>
<dbReference type="OrthoDB" id="9815315at2"/>
<dbReference type="Pfam" id="PF03928">
    <property type="entry name" value="HbpS-like"/>
    <property type="match status" value="1"/>
</dbReference>
<protein>
    <recommendedName>
        <fullName evidence="1">UPF0303 protein SAMN05421867_102308</fullName>
    </recommendedName>
</protein>
<dbReference type="NCBIfam" id="NF002696">
    <property type="entry name" value="PRK02487.1-5"/>
    <property type="match status" value="1"/>
</dbReference>
<organism evidence="2 3">
    <name type="scientific">Cellulomonas marina</name>
    <dbReference type="NCBI Taxonomy" id="988821"/>
    <lineage>
        <taxon>Bacteria</taxon>
        <taxon>Bacillati</taxon>
        <taxon>Actinomycetota</taxon>
        <taxon>Actinomycetes</taxon>
        <taxon>Micrococcales</taxon>
        <taxon>Cellulomonadaceae</taxon>
        <taxon>Cellulomonas</taxon>
    </lineage>
</organism>
<dbReference type="PANTHER" id="PTHR28255:SF1">
    <property type="entry name" value="UPF0303 PROTEIN YBR137W"/>
    <property type="match status" value="1"/>
</dbReference>
<reference evidence="2 3" key="1">
    <citation type="submission" date="2016-10" db="EMBL/GenBank/DDBJ databases">
        <authorList>
            <person name="de Groot N.N."/>
        </authorList>
    </citation>
    <scope>NUCLEOTIDE SEQUENCE [LARGE SCALE GENOMIC DNA]</scope>
    <source>
        <strain evidence="2 3">CGMCC 4.6945</strain>
    </source>
</reference>
<dbReference type="Gene3D" id="3.30.450.150">
    <property type="entry name" value="Haem-degrading domain"/>
    <property type="match status" value="1"/>
</dbReference>
<dbReference type="AlphaFoldDB" id="A0A1I0WBC5"/>
<keyword evidence="3" id="KW-1185">Reference proteome</keyword>